<feature type="transmembrane region" description="Helical" evidence="6">
    <location>
        <begin position="136"/>
        <end position="162"/>
    </location>
</feature>
<reference evidence="7 8" key="1">
    <citation type="submission" date="2019-08" db="EMBL/GenBank/DDBJ databases">
        <title>Bacillus genomes from the desert of Cuatro Cienegas, Coahuila.</title>
        <authorList>
            <person name="Olmedo-Alvarez G."/>
        </authorList>
    </citation>
    <scope>NUCLEOTIDE SEQUENCE [LARGE SCALE GENOMIC DNA]</scope>
    <source>
        <strain evidence="7 8">CH34_1T</strain>
    </source>
</reference>
<evidence type="ECO:0000313" key="8">
    <source>
        <dbReference type="Proteomes" id="UP000322267"/>
    </source>
</evidence>
<dbReference type="EMBL" id="VTEI01000007">
    <property type="protein sequence ID" value="TYS15786.1"/>
    <property type="molecule type" value="Genomic_DNA"/>
</dbReference>
<evidence type="ECO:0000256" key="3">
    <source>
        <dbReference type="ARBA" id="ARBA00022692"/>
    </source>
</evidence>
<feature type="transmembrane region" description="Helical" evidence="6">
    <location>
        <begin position="47"/>
        <end position="65"/>
    </location>
</feature>
<gene>
    <name evidence="7" type="ORF">FZC78_14420</name>
</gene>
<evidence type="ECO:0000256" key="1">
    <source>
        <dbReference type="ARBA" id="ARBA00004651"/>
    </source>
</evidence>
<dbReference type="OrthoDB" id="2690036at2"/>
<evidence type="ECO:0000256" key="5">
    <source>
        <dbReference type="ARBA" id="ARBA00023136"/>
    </source>
</evidence>
<evidence type="ECO:0000313" key="7">
    <source>
        <dbReference type="EMBL" id="TYS15786.1"/>
    </source>
</evidence>
<keyword evidence="3 6" id="KW-0812">Transmembrane</keyword>
<keyword evidence="4 6" id="KW-1133">Transmembrane helix</keyword>
<feature type="transmembrane region" description="Helical" evidence="6">
    <location>
        <begin position="21"/>
        <end position="41"/>
    </location>
</feature>
<comment type="subcellular location">
    <subcellularLocation>
        <location evidence="1">Cell membrane</location>
        <topology evidence="1">Multi-pass membrane protein</topology>
    </subcellularLocation>
</comment>
<dbReference type="InterPro" id="IPR010343">
    <property type="entry name" value="ArAE_1"/>
</dbReference>
<organism evidence="7 8">
    <name type="scientific">Rossellomorea vietnamensis</name>
    <dbReference type="NCBI Taxonomy" id="218284"/>
    <lineage>
        <taxon>Bacteria</taxon>
        <taxon>Bacillati</taxon>
        <taxon>Bacillota</taxon>
        <taxon>Bacilli</taxon>
        <taxon>Bacillales</taxon>
        <taxon>Bacillaceae</taxon>
        <taxon>Rossellomorea</taxon>
    </lineage>
</organism>
<dbReference type="AlphaFoldDB" id="A0A5D4NR56"/>
<evidence type="ECO:0000256" key="2">
    <source>
        <dbReference type="ARBA" id="ARBA00022475"/>
    </source>
</evidence>
<name>A0A5D4NR56_9BACI</name>
<dbReference type="Proteomes" id="UP000322267">
    <property type="component" value="Unassembled WGS sequence"/>
</dbReference>
<accession>A0A5D4NR56</accession>
<comment type="caution">
    <text evidence="7">The sequence shown here is derived from an EMBL/GenBank/DDBJ whole genome shotgun (WGS) entry which is preliminary data.</text>
</comment>
<dbReference type="Pfam" id="PF06081">
    <property type="entry name" value="ArAE_1"/>
    <property type="match status" value="1"/>
</dbReference>
<sequence>MTFSILKAGKRRFYMLKLKKFNIIGGRVIKTAIAVFLTALICYWFNLPAAFAVITAIVTVEPTAADSIRKGLVRFPASAIGAALAILFTSLFGDTPVTYTLATLFTIVICHRLHLEDGMLVATLTAVAMIPTTNDHYLLSFVSRLGSTSIGLIISTLVNIFVLPPNYSPRITTMVHNLFVKTGNLLETRVIELVLDKQTEAKSRQSFQEVNKSMDTIEKLCRYQRKEWKYHRHSRKDMKIFHYENKKMSILRQIHYHLGNLILLPQHDIRWDEEKQKKVTAAVQSLVEIIQDPKHFISKEHYHKYKDLLEEFWDIRSQLKEVKENDQHQLFSTETVLLYELLSIQDLTEELSHIHAMQHRNDTALIQNHS</sequence>
<keyword evidence="2" id="KW-1003">Cell membrane</keyword>
<dbReference type="PANTHER" id="PTHR31086">
    <property type="entry name" value="ALUMINUM-ACTIVATED MALATE TRANSPORTER 10"/>
    <property type="match status" value="1"/>
</dbReference>
<protein>
    <recommendedName>
        <fullName evidence="9">Aromatic acid exporter family protein</fullName>
    </recommendedName>
</protein>
<evidence type="ECO:0008006" key="9">
    <source>
        <dbReference type="Google" id="ProtNLM"/>
    </source>
</evidence>
<dbReference type="GO" id="GO:0005886">
    <property type="term" value="C:plasma membrane"/>
    <property type="evidence" value="ECO:0007669"/>
    <property type="project" value="UniProtKB-SubCell"/>
</dbReference>
<keyword evidence="5 6" id="KW-0472">Membrane</keyword>
<evidence type="ECO:0000256" key="4">
    <source>
        <dbReference type="ARBA" id="ARBA00022989"/>
    </source>
</evidence>
<feature type="transmembrane region" description="Helical" evidence="6">
    <location>
        <begin position="72"/>
        <end position="91"/>
    </location>
</feature>
<evidence type="ECO:0000256" key="6">
    <source>
        <dbReference type="SAM" id="Phobius"/>
    </source>
</evidence>
<proteinExistence type="predicted"/>